<name>A0ABU9MWL0_9GAMM</name>
<evidence type="ECO:0000313" key="3">
    <source>
        <dbReference type="Proteomes" id="UP001447008"/>
    </source>
</evidence>
<keyword evidence="3" id="KW-1185">Reference proteome</keyword>
<evidence type="ECO:0000313" key="2">
    <source>
        <dbReference type="EMBL" id="MEM0515455.1"/>
    </source>
</evidence>
<organism evidence="2 3">
    <name type="scientific">Pseudoalteromonas qingdaonensis</name>
    <dbReference type="NCBI Taxonomy" id="3131913"/>
    <lineage>
        <taxon>Bacteria</taxon>
        <taxon>Pseudomonadati</taxon>
        <taxon>Pseudomonadota</taxon>
        <taxon>Gammaproteobacteria</taxon>
        <taxon>Alteromonadales</taxon>
        <taxon>Pseudoalteromonadaceae</taxon>
        <taxon>Pseudoalteromonas</taxon>
    </lineage>
</organism>
<reference evidence="2 3" key="1">
    <citation type="submission" date="2024-03" db="EMBL/GenBank/DDBJ databases">
        <title>Pseudoalteromonas qingdaonensis sp. nov., isolated from the intestines of marine benthic organisms.</title>
        <authorList>
            <person name="Lin X."/>
            <person name="Fang S."/>
            <person name="Hu X."/>
        </authorList>
    </citation>
    <scope>NUCLEOTIDE SEQUENCE [LARGE SCALE GENOMIC DNA]</scope>
    <source>
        <strain evidence="2 3">YIC-827</strain>
    </source>
</reference>
<dbReference type="Proteomes" id="UP001447008">
    <property type="component" value="Unassembled WGS sequence"/>
</dbReference>
<gene>
    <name evidence="2" type="ORF">WCN91_08450</name>
</gene>
<keyword evidence="1" id="KW-1133">Transmembrane helix</keyword>
<evidence type="ECO:0008006" key="4">
    <source>
        <dbReference type="Google" id="ProtNLM"/>
    </source>
</evidence>
<accession>A0ABU9MWL0</accession>
<protein>
    <recommendedName>
        <fullName evidence="4">DUF2244 domain-containing protein</fullName>
    </recommendedName>
</protein>
<evidence type="ECO:0000256" key="1">
    <source>
        <dbReference type="SAM" id="Phobius"/>
    </source>
</evidence>
<comment type="caution">
    <text evidence="2">The sequence shown here is derived from an EMBL/GenBank/DDBJ whole genome shotgun (WGS) entry which is preliminary data.</text>
</comment>
<dbReference type="RefSeq" id="WP_342678096.1">
    <property type="nucleotide sequence ID" value="NZ_JBCGCU010000007.1"/>
</dbReference>
<keyword evidence="1" id="KW-0472">Membrane</keyword>
<sequence length="157" mass="17506">MFSASSVRPVDKTLAKFTLVALPFVAILLLLAAPWPLVRLTLMLAYSVALASCLYRLTPWFIARNPLSRFVQREQGHLKVCSLAGFFDFHGPWHYLPIERISSVHVWPHGIEIKAEEREYRLSVVGSADSLHAYMSSVLADALGAGVSFNMEPGSKY</sequence>
<keyword evidence="1" id="KW-0812">Transmembrane</keyword>
<dbReference type="EMBL" id="JBCGCU010000007">
    <property type="protein sequence ID" value="MEM0515455.1"/>
    <property type="molecule type" value="Genomic_DNA"/>
</dbReference>
<proteinExistence type="predicted"/>
<feature type="transmembrane region" description="Helical" evidence="1">
    <location>
        <begin position="42"/>
        <end position="63"/>
    </location>
</feature>